<evidence type="ECO:0000259" key="4">
    <source>
        <dbReference type="Pfam" id="PF21725"/>
    </source>
</evidence>
<proteinExistence type="predicted"/>
<feature type="domain" description="Putative T7SS secretion signal" evidence="4">
    <location>
        <begin position="15"/>
        <end position="244"/>
    </location>
</feature>
<dbReference type="NCBIfam" id="TIGR03696">
    <property type="entry name" value="Rhs_assc_core"/>
    <property type="match status" value="1"/>
</dbReference>
<dbReference type="PANTHER" id="PTHR32305:SF15">
    <property type="entry name" value="PROTEIN RHSA-RELATED"/>
    <property type="match status" value="1"/>
</dbReference>
<dbReference type="InterPro" id="IPR006530">
    <property type="entry name" value="YD"/>
</dbReference>
<evidence type="ECO:0000259" key="5">
    <source>
        <dbReference type="Pfam" id="PF25023"/>
    </source>
</evidence>
<dbReference type="Gene3D" id="2.180.10.10">
    <property type="entry name" value="RHS repeat-associated core"/>
    <property type="match status" value="3"/>
</dbReference>
<dbReference type="EMBL" id="CP109441">
    <property type="protein sequence ID" value="WUV49963.1"/>
    <property type="molecule type" value="Genomic_DNA"/>
</dbReference>
<accession>A0ABZ1Z367</accession>
<feature type="region of interest" description="Disordered" evidence="2">
    <location>
        <begin position="1447"/>
        <end position="1469"/>
    </location>
</feature>
<dbReference type="PANTHER" id="PTHR32305">
    <property type="match status" value="1"/>
</dbReference>
<dbReference type="Proteomes" id="UP001432062">
    <property type="component" value="Chromosome"/>
</dbReference>
<dbReference type="InterPro" id="IPR049082">
    <property type="entry name" value="T7SS_signal"/>
</dbReference>
<dbReference type="InterPro" id="IPR031325">
    <property type="entry name" value="RHS_repeat"/>
</dbReference>
<reference evidence="6" key="1">
    <citation type="submission" date="2022-10" db="EMBL/GenBank/DDBJ databases">
        <title>The complete genomes of actinobacterial strains from the NBC collection.</title>
        <authorList>
            <person name="Joergensen T.S."/>
            <person name="Alvarez Arevalo M."/>
            <person name="Sterndorff E.B."/>
            <person name="Faurdal D."/>
            <person name="Vuksanovic O."/>
            <person name="Mourched A.-S."/>
            <person name="Charusanti P."/>
            <person name="Shaw S."/>
            <person name="Blin K."/>
            <person name="Weber T."/>
        </authorList>
    </citation>
    <scope>NUCLEOTIDE SEQUENCE</scope>
    <source>
        <strain evidence="6">NBC_01482</strain>
    </source>
</reference>
<dbReference type="SUPFAM" id="SSF50960">
    <property type="entry name" value="TolB, C-terminal domain"/>
    <property type="match status" value="1"/>
</dbReference>
<dbReference type="Pfam" id="PF20148">
    <property type="entry name" value="DUF6531"/>
    <property type="match status" value="1"/>
</dbReference>
<keyword evidence="7" id="KW-1185">Reference proteome</keyword>
<evidence type="ECO:0000256" key="1">
    <source>
        <dbReference type="ARBA" id="ARBA00022737"/>
    </source>
</evidence>
<evidence type="ECO:0000313" key="6">
    <source>
        <dbReference type="EMBL" id="WUV49963.1"/>
    </source>
</evidence>
<name>A0ABZ1Z367_9NOCA</name>
<feature type="compositionally biased region" description="Polar residues" evidence="2">
    <location>
        <begin position="447"/>
        <end position="471"/>
    </location>
</feature>
<feature type="compositionally biased region" description="Polar residues" evidence="2">
    <location>
        <begin position="493"/>
        <end position="505"/>
    </location>
</feature>
<feature type="compositionally biased region" description="Low complexity" evidence="2">
    <location>
        <begin position="380"/>
        <end position="445"/>
    </location>
</feature>
<dbReference type="InterPro" id="IPR050708">
    <property type="entry name" value="T6SS_VgrG/RHS"/>
</dbReference>
<feature type="compositionally biased region" description="Basic and acidic residues" evidence="2">
    <location>
        <begin position="526"/>
        <end position="536"/>
    </location>
</feature>
<feature type="compositionally biased region" description="Polar residues" evidence="2">
    <location>
        <begin position="537"/>
        <end position="566"/>
    </location>
</feature>
<feature type="region of interest" description="Disordered" evidence="2">
    <location>
        <begin position="379"/>
        <end position="642"/>
    </location>
</feature>
<dbReference type="InterPro" id="IPR056823">
    <property type="entry name" value="TEN-like_YD-shell"/>
</dbReference>
<dbReference type="RefSeq" id="WP_329414696.1">
    <property type="nucleotide sequence ID" value="NZ_CP109441.1"/>
</dbReference>
<sequence length="1840" mass="199957">MSGLGDFVNKVGDAVEHGVESATQKAGELADAGLDAAAGLASRVGADGVAENLDDLGDKIADLAGGEVKERELGQTTDPKELIRGEPSAIHDAVEALQKMGDSIGKTGDALRTVNTADWTGAAAEEFRTEFAKQPKLWWEGADAMHTASGVLDGWYHEVTAAQTKAADAIAKWEAADTEETTRKNQWNALSDEQKRKTTLTDTWTSIRNEAREILRGARTQRDSAAASAAAALAAATEAAPTEPPFTERWSDNVSDLSGALDQAKLNFTSGLLTSFTGIVQFVRQVSPMDAYNLTHPAEYFSGMSDLGTGLVVAAADPGATVSSILSSARKNPSEFLGSLTGDLITTVGTGGAGAAKPALSALDKIGDVSKVSKATHTVASAAEHAPHTTPHTPSSTPHTSSSTPHESGAPTSTHPTTEAPSPTSTGSEPGTPTGTHPSTSEPGTQPHATTESPTQPGTTNPQPETPTHTTDPGAPAPDNTAPGHTQPDAPQPTHSEQPVSQPHPTSEHPSDAPHEQHPDSPSTRPDSDAPPRTEPETPNQRPDSNPTPHADSPSTPTDHGSNGPQQAHDGNPTHPDGHDTTPGAHDKPASEQQPTHHDGAQENPTPQDRADADSGAHGKAEESGPEKDQTPNQKTCSDDPVDIATGEFLLPETDLDLPGVLALTLRRTHSSNYRFGRWFGPSWSATLDMRLVVEHEGVTFIGEDGIMLAYPHAEVGVAVEPITGGQRWTLTRTEVGGYRVWDQHRELIRHFAPESALGGIDSRLGNYAISAITDRHRNRIRFHYNTDGAPVEISHSGGYRVHVETSAGRVTGLSVLGADRHGAETSTPVRQFTYDAGELSAVINAVGATTSYTYDVEHRMTSWTDSNGNRMVNTYDESGRVVYQRGTAGVLDTDYEYLEFPDGTGSLTTLTDSLGATTTHGFDRDLRLRDLVDPSGGRTHIDYNADRRPLKVIAPDGTVTRYRYTSEGDVSEILRPDGNSVEIEYMWRNRPTRFTDADGAVRHQEWNKNGDLAASVDAAGARTTYSYHPNGAVAEVTDAGGARTAVEVNTAGLPVRMVDPLGAVTTIERDSFGRPYEVIDPLSAVTRYEWRPDGKLLRRTDPDGYTESWTYDSEGNVLTHTTRADTVTTFDYGAFDLLQTRTEPDGSTTRYTWDTQRRLTAVTNPLGQPWSYTYDPAGRLISEIDYTGATTSYAHDQAGRIATVTPATGVSRHHTHDVLGRLTQIVADTGEWIRYTRDPAGRVLTADTGTSETPTHTLEFIYTVTGRVASQKLDGHSVTTFEHDRQSRRTRRTTPSGATTDWHYDFTGRVRALKTNDHDITFTHDSIGRPIGWRVDEIAIDRILTSIGYVTHQEVTAYPGTSLALDLGPSVRPSPRQVRSDEYIYRPDGYLTGHIATGSDGVVTGQRDFVLDAVGRVTRISSHGALAEQYSYDALGNVTSTLLAADPDSDLVRPPGGPGITRGEDTGADNLREYRNNLLIRDGRTRYHYDRAGRLIRKTTTRLSHKPDVWHYRYNGFDQLTDVWTPDHQWWRYTYDALGRRTTKQQLTTDGTVVEQTDYTWDATHLIEQSTPSATTRWQYQPGSYTPITQETDQAAVDREFFAIVTDLVGTPIELIDPTSGHSTATSTTDLWGRTTWHGTAASPLRFPGQIHDAETGLHYNYQRVYDPATGRYLTQDPLGLAPAPNPNTYPHNPLSWSDPLGLIPEECGKRFETRDDAERAAFEAAGVPYGRTPDAEWTVMGDVRYAHVPGHFYSPDPTHWGNFRQFEMEQGSRVIVEHTDDPAGTHFHAGQPKGDSTQTGVNFGWDNSPGPPGGSRYNETFQRYGSIDGPHGDHHFFY</sequence>
<keyword evidence="1" id="KW-0677">Repeat</keyword>
<feature type="domain" description="DUF6531" evidence="3">
    <location>
        <begin position="640"/>
        <end position="710"/>
    </location>
</feature>
<feature type="domain" description="Teneurin-like YD-shell" evidence="5">
    <location>
        <begin position="1416"/>
        <end position="1678"/>
    </location>
</feature>
<dbReference type="PRINTS" id="PR00394">
    <property type="entry name" value="RHSPROTEIN"/>
</dbReference>
<protein>
    <submittedName>
        <fullName evidence="6">DUF6531 domain-containing protein</fullName>
    </submittedName>
</protein>
<dbReference type="Pfam" id="PF25023">
    <property type="entry name" value="TEN_YD-shell"/>
    <property type="match status" value="1"/>
</dbReference>
<dbReference type="NCBIfam" id="TIGR01643">
    <property type="entry name" value="YD_repeat_2x"/>
    <property type="match status" value="8"/>
</dbReference>
<gene>
    <name evidence="6" type="ORF">OG563_18270</name>
</gene>
<feature type="compositionally biased region" description="Basic and acidic residues" evidence="2">
    <location>
        <begin position="506"/>
        <end position="519"/>
    </location>
</feature>
<dbReference type="InterPro" id="IPR045351">
    <property type="entry name" value="DUF6531"/>
</dbReference>
<evidence type="ECO:0000256" key="2">
    <source>
        <dbReference type="SAM" id="MobiDB-lite"/>
    </source>
</evidence>
<evidence type="ECO:0000313" key="7">
    <source>
        <dbReference type="Proteomes" id="UP001432062"/>
    </source>
</evidence>
<organism evidence="6 7">
    <name type="scientific">Nocardia vinacea</name>
    <dbReference type="NCBI Taxonomy" id="96468"/>
    <lineage>
        <taxon>Bacteria</taxon>
        <taxon>Bacillati</taxon>
        <taxon>Actinomycetota</taxon>
        <taxon>Actinomycetes</taxon>
        <taxon>Mycobacteriales</taxon>
        <taxon>Nocardiaceae</taxon>
        <taxon>Nocardia</taxon>
    </lineage>
</organism>
<dbReference type="Pfam" id="PF21725">
    <property type="entry name" value="T7SS_signal"/>
    <property type="match status" value="1"/>
</dbReference>
<dbReference type="Pfam" id="PF05593">
    <property type="entry name" value="RHS_repeat"/>
    <property type="match status" value="5"/>
</dbReference>
<evidence type="ECO:0000259" key="3">
    <source>
        <dbReference type="Pfam" id="PF20148"/>
    </source>
</evidence>
<dbReference type="InterPro" id="IPR022385">
    <property type="entry name" value="Rhs_assc_core"/>
</dbReference>
<feature type="compositionally biased region" description="Basic and acidic residues" evidence="2">
    <location>
        <begin position="576"/>
        <end position="601"/>
    </location>
</feature>
<feature type="compositionally biased region" description="Basic and acidic residues" evidence="2">
    <location>
        <begin position="609"/>
        <end position="630"/>
    </location>
</feature>